<keyword evidence="3" id="KW-1185">Reference proteome</keyword>
<organism evidence="2 3">
    <name type="scientific">Takifugu bimaculatus</name>
    <dbReference type="NCBI Taxonomy" id="433685"/>
    <lineage>
        <taxon>Eukaryota</taxon>
        <taxon>Metazoa</taxon>
        <taxon>Chordata</taxon>
        <taxon>Craniata</taxon>
        <taxon>Vertebrata</taxon>
        <taxon>Euteleostomi</taxon>
        <taxon>Actinopterygii</taxon>
        <taxon>Neopterygii</taxon>
        <taxon>Teleostei</taxon>
        <taxon>Neoteleostei</taxon>
        <taxon>Acanthomorphata</taxon>
        <taxon>Eupercaria</taxon>
        <taxon>Tetraodontiformes</taxon>
        <taxon>Tetradontoidea</taxon>
        <taxon>Tetraodontidae</taxon>
        <taxon>Takifugu</taxon>
    </lineage>
</organism>
<gene>
    <name evidence="2" type="ORF">fugu_006906</name>
</gene>
<dbReference type="Proteomes" id="UP000516260">
    <property type="component" value="Chromosome 7"/>
</dbReference>
<name>A0A4Z2B4Z3_9TELE</name>
<accession>A0A4Z2B4Z3</accession>
<sequence>MNPTHVFKREEEHDGGKKKIICQGFLLPSPLPPPNLTSSHSPSASFPCTPHHHSFNPFRRFPEGTGANKGTQLARSREEEKHPFSAHQISAKWLSDLTVLNAPWQRPWSCGTESHLLHDVSMPQRCRWNSEEP</sequence>
<comment type="caution">
    <text evidence="2">The sequence shown here is derived from an EMBL/GenBank/DDBJ whole genome shotgun (WGS) entry which is preliminary data.</text>
</comment>
<dbReference type="EMBL" id="SWLE01000020">
    <property type="protein sequence ID" value="TNM86676.1"/>
    <property type="molecule type" value="Genomic_DNA"/>
</dbReference>
<proteinExistence type="predicted"/>
<reference evidence="2 3" key="1">
    <citation type="submission" date="2019-04" db="EMBL/GenBank/DDBJ databases">
        <title>The sequence and de novo assembly of Takifugu bimaculatus genome using PacBio and Hi-C technologies.</title>
        <authorList>
            <person name="Xu P."/>
            <person name="Liu B."/>
            <person name="Zhou Z."/>
        </authorList>
    </citation>
    <scope>NUCLEOTIDE SEQUENCE [LARGE SCALE GENOMIC DNA]</scope>
    <source>
        <strain evidence="2">TB-2018</strain>
        <tissue evidence="2">Muscle</tissue>
    </source>
</reference>
<protein>
    <submittedName>
        <fullName evidence="2">Uncharacterized protein</fullName>
    </submittedName>
</protein>
<dbReference type="AlphaFoldDB" id="A0A4Z2B4Z3"/>
<evidence type="ECO:0000313" key="3">
    <source>
        <dbReference type="Proteomes" id="UP000516260"/>
    </source>
</evidence>
<feature type="region of interest" description="Disordered" evidence="1">
    <location>
        <begin position="32"/>
        <end position="51"/>
    </location>
</feature>
<evidence type="ECO:0000256" key="1">
    <source>
        <dbReference type="SAM" id="MobiDB-lite"/>
    </source>
</evidence>
<evidence type="ECO:0000313" key="2">
    <source>
        <dbReference type="EMBL" id="TNM86676.1"/>
    </source>
</evidence>
<feature type="region of interest" description="Disordered" evidence="1">
    <location>
        <begin position="57"/>
        <end position="84"/>
    </location>
</feature>